<dbReference type="CDD" id="cd17546">
    <property type="entry name" value="REC_hyHK_CKI1_RcsC-like"/>
    <property type="match status" value="1"/>
</dbReference>
<evidence type="ECO:0000256" key="8">
    <source>
        <dbReference type="ARBA" id="ARBA00022991"/>
    </source>
</evidence>
<reference evidence="16 17" key="1">
    <citation type="journal article" date="2024" name="Commun. Biol.">
        <title>Comparative genomic analysis of thermophilic fungi reveals convergent evolutionary adaptations and gene losses.</title>
        <authorList>
            <person name="Steindorff A.S."/>
            <person name="Aguilar-Pontes M.V."/>
            <person name="Robinson A.J."/>
            <person name="Andreopoulos B."/>
            <person name="LaButti K."/>
            <person name="Kuo A."/>
            <person name="Mondo S."/>
            <person name="Riley R."/>
            <person name="Otillar R."/>
            <person name="Haridas S."/>
            <person name="Lipzen A."/>
            <person name="Grimwood J."/>
            <person name="Schmutz J."/>
            <person name="Clum A."/>
            <person name="Reid I.D."/>
            <person name="Moisan M.C."/>
            <person name="Butler G."/>
            <person name="Nguyen T.T.M."/>
            <person name="Dewar K."/>
            <person name="Conant G."/>
            <person name="Drula E."/>
            <person name="Henrissat B."/>
            <person name="Hansel C."/>
            <person name="Singer S."/>
            <person name="Hutchinson M.I."/>
            <person name="de Vries R.P."/>
            <person name="Natvig D.O."/>
            <person name="Powell A.J."/>
            <person name="Tsang A."/>
            <person name="Grigoriev I.V."/>
        </authorList>
    </citation>
    <scope>NUCLEOTIDE SEQUENCE [LARGE SCALE GENOMIC DNA]</scope>
    <source>
        <strain evidence="16 17">CBS 494.80</strain>
    </source>
</reference>
<dbReference type="Pfam" id="PF01590">
    <property type="entry name" value="GAF"/>
    <property type="match status" value="1"/>
</dbReference>
<dbReference type="InterPro" id="IPR013515">
    <property type="entry name" value="Phytochrome_cen-reg"/>
</dbReference>
<dbReference type="Gene3D" id="3.30.450.270">
    <property type="match status" value="1"/>
</dbReference>
<dbReference type="PROSITE" id="PS50110">
    <property type="entry name" value="RESPONSE_REGULATORY"/>
    <property type="match status" value="1"/>
</dbReference>
<keyword evidence="2 11" id="KW-0597">Phosphoprotein</keyword>
<dbReference type="Gene3D" id="3.40.50.2300">
    <property type="match status" value="1"/>
</dbReference>
<evidence type="ECO:0000256" key="6">
    <source>
        <dbReference type="ARBA" id="ARBA00022777"/>
    </source>
</evidence>
<dbReference type="InterPro" id="IPR029016">
    <property type="entry name" value="GAF-like_dom_sf"/>
</dbReference>
<keyword evidence="6" id="KW-0418">Kinase</keyword>
<evidence type="ECO:0000256" key="2">
    <source>
        <dbReference type="ARBA" id="ARBA00022553"/>
    </source>
</evidence>
<feature type="compositionally biased region" description="Basic and acidic residues" evidence="12">
    <location>
        <begin position="958"/>
        <end position="972"/>
    </location>
</feature>
<dbReference type="InterPro" id="IPR005467">
    <property type="entry name" value="His_kinase_dom"/>
</dbReference>
<keyword evidence="10" id="KW-0675">Receptor</keyword>
<evidence type="ECO:0000256" key="9">
    <source>
        <dbReference type="ARBA" id="ARBA00023012"/>
    </source>
</evidence>
<dbReference type="Pfam" id="PF00512">
    <property type="entry name" value="HisKA"/>
    <property type="match status" value="1"/>
</dbReference>
<feature type="region of interest" description="Disordered" evidence="12">
    <location>
        <begin position="31"/>
        <end position="116"/>
    </location>
</feature>
<proteinExistence type="predicted"/>
<dbReference type="CDD" id="cd00082">
    <property type="entry name" value="HisKA"/>
    <property type="match status" value="1"/>
</dbReference>
<feature type="modified residue" description="4-aspartylphosphate" evidence="11">
    <location>
        <position position="1128"/>
    </location>
</feature>
<evidence type="ECO:0008006" key="18">
    <source>
        <dbReference type="Google" id="ProtNLM"/>
    </source>
</evidence>
<dbReference type="SUPFAM" id="SSF47384">
    <property type="entry name" value="Homodimeric domain of signal transducing histidine kinase"/>
    <property type="match status" value="1"/>
</dbReference>
<dbReference type="PANTHER" id="PTHR43065:SF10">
    <property type="entry name" value="PEROXIDE STRESS-ACTIVATED HISTIDINE KINASE MAK3"/>
    <property type="match status" value="1"/>
</dbReference>
<dbReference type="InterPro" id="IPR036097">
    <property type="entry name" value="HisK_dim/P_sf"/>
</dbReference>
<feature type="domain" description="Phytochrome chromophore attachment site" evidence="13">
    <location>
        <begin position="348"/>
        <end position="509"/>
    </location>
</feature>
<dbReference type="SUPFAM" id="SSF52172">
    <property type="entry name" value="CheY-like"/>
    <property type="match status" value="1"/>
</dbReference>
<dbReference type="Gene3D" id="1.10.287.130">
    <property type="match status" value="1"/>
</dbReference>
<dbReference type="Gene3D" id="3.30.450.20">
    <property type="entry name" value="PAS domain"/>
    <property type="match status" value="1"/>
</dbReference>
<feature type="region of interest" description="Disordered" evidence="12">
    <location>
        <begin position="1339"/>
        <end position="1360"/>
    </location>
</feature>
<dbReference type="Pfam" id="PF08446">
    <property type="entry name" value="PAS_2"/>
    <property type="match status" value="1"/>
</dbReference>
<feature type="compositionally biased region" description="Polar residues" evidence="12">
    <location>
        <begin position="31"/>
        <end position="48"/>
    </location>
</feature>
<sequence length="1399" mass="154949">MTSSSLIRRVFPIRIQAPKNAAESTLNALGLSSTGIPLSDVGASSSDTEGFGQDKPPVPQSLIRSTPSKQPDPVPSNDDHPTGERLDKISNKQIPTDSPPKVATTQELSTESPKGGRFVSNTYSFVTAGDTTATNAPATEKVQKTVKVYRCEDEPIHMPGAIQRFGALIALRENDAGCLEVRIVSENSENITGLDPEQLFDLRCFTDLLISEDKKEFLSRIRGLQSQKIGHTVVPDVFSISLTSLRGAPMDCYIAMHYNLESDVIICEFEPKRDIFNPQHPPDDGLPAKPIQVTDNQPSEEELKLSTTSMSRPLRAVQVARETGRHMGPMELFNVLCEVQGQLASASTLPELLDIIVGLVYELTSFHRAMLYQFDEATAGTVVGEIVDSRASTDIYRGLKFPSSDIPKQARDLYMINKIRVLYDRDEPTARLICRSIEDAATPLDLRHSYLRAMSPIHIKYLENLGVRATMSISLTVDNKLWGLVSCHGYGSGKRVPLPVRELCRALGDLASTNIEKLIYATRIKARKPLTTHPQQRSPSAYIAASSGDLLNMFGADFGFLAIKGEARTIGRLFAYNEAIVLLQYVRSRSFTNIYASECITRDLSDVEFPAGFQGISGILVIPLALSGSDFLIFFRKGQTEEVKWAGNPHEKKKVVGNYLEPRSSFRRWSERVVGKSRKWTEDQVESAAVLSTLYGRFIEVWRQKEAIVQRNRLTRVLIRNAGHEVRTPLNSIINYLEVALEEVLDERARQHLQRSLQASKSLVFQVNDLLSLTEAEDSDFSTHEENIDLRSMLQEVIDSYKDRSLRPSLQIDLHDDIHVPSIVRCDPSMLRAVVSNLLANAIQHSGGSQMSIDLEHIDSSESNNLVEMSFQDNGCGLSEQALDCLFQDFEQVLDDDDNQGNTGLYEAAEKNNTGPIALGLGLAMTARFVRLNAGQISIDSELGKGTRVSIKIPFRIARPEKNRTPEPRSEDSLPTPPMLTPDVMSSSIVNNLSTVSPAPRPGSGHGPGPGTLERSVSESVLPIRLGMTRDQLQLTPGPESLASIAHAVSMASGPAYDTSTGRFPFPSANLDYRRMSVLVAEDNPLNSRLLETRLSKRGHTVKVTVDGQACADAYKKSPASFDVVLMDIQMPLVDGNASTRLIRKFERESSPVLSSMAKLHGRIPIIAVSASLSESCCTEYMDNGFDGWILKPIDFSRLQAIIAAIEDGEKREAIMYGRVKWSEGGWFQARHDTPTRIQHEKGGSHDLRIIDEDGETTPMPIQHEMELKLPKELEDTARVDIETATPAPTPKQNCIEVPMDVQDDKQVNFEEAMPTTPTQSQQDDAAPREAQDEMQVLPDGRTPTQSQHDLVTPQEEYHDNTQTPHVAIFTPISNQHTIELPREIQDDSVQFVVVEESV</sequence>
<dbReference type="Pfam" id="PF00072">
    <property type="entry name" value="Response_reg"/>
    <property type="match status" value="1"/>
</dbReference>
<evidence type="ECO:0000313" key="16">
    <source>
        <dbReference type="EMBL" id="KAL2069869.1"/>
    </source>
</evidence>
<evidence type="ECO:0000256" key="4">
    <source>
        <dbReference type="ARBA" id="ARBA00022679"/>
    </source>
</evidence>
<feature type="region of interest" description="Disordered" evidence="12">
    <location>
        <begin position="277"/>
        <end position="299"/>
    </location>
</feature>
<evidence type="ECO:0000256" key="12">
    <source>
        <dbReference type="SAM" id="MobiDB-lite"/>
    </source>
</evidence>
<dbReference type="Pfam" id="PF00360">
    <property type="entry name" value="PHY"/>
    <property type="match status" value="1"/>
</dbReference>
<dbReference type="SUPFAM" id="SSF55874">
    <property type="entry name" value="ATPase domain of HSP90 chaperone/DNA topoisomerase II/histidine kinase"/>
    <property type="match status" value="1"/>
</dbReference>
<dbReference type="InterPro" id="IPR003594">
    <property type="entry name" value="HATPase_dom"/>
</dbReference>
<keyword evidence="8" id="KW-0157">Chromophore</keyword>
<keyword evidence="7" id="KW-0067">ATP-binding</keyword>
<dbReference type="Proteomes" id="UP001595075">
    <property type="component" value="Unassembled WGS sequence"/>
</dbReference>
<dbReference type="Gene3D" id="3.30.565.10">
    <property type="entry name" value="Histidine kinase-like ATPase, C-terminal domain"/>
    <property type="match status" value="1"/>
</dbReference>
<feature type="domain" description="Histidine kinase" evidence="14">
    <location>
        <begin position="721"/>
        <end position="957"/>
    </location>
</feature>
<feature type="compositionally biased region" description="Basic and acidic residues" evidence="12">
    <location>
        <begin position="77"/>
        <end position="90"/>
    </location>
</feature>
<evidence type="ECO:0000256" key="11">
    <source>
        <dbReference type="PROSITE-ProRule" id="PRU00169"/>
    </source>
</evidence>
<accession>A0ABR4CJB7</accession>
<dbReference type="PROSITE" id="PS50046">
    <property type="entry name" value="PHYTOCHROME_2"/>
    <property type="match status" value="1"/>
</dbReference>
<evidence type="ECO:0000256" key="1">
    <source>
        <dbReference type="ARBA" id="ARBA00022543"/>
    </source>
</evidence>
<evidence type="ECO:0000256" key="5">
    <source>
        <dbReference type="ARBA" id="ARBA00022741"/>
    </source>
</evidence>
<evidence type="ECO:0000256" key="7">
    <source>
        <dbReference type="ARBA" id="ARBA00022840"/>
    </source>
</evidence>
<dbReference type="InterPro" id="IPR035965">
    <property type="entry name" value="PAS-like_dom_sf"/>
</dbReference>
<feature type="region of interest" description="Disordered" evidence="12">
    <location>
        <begin position="957"/>
        <end position="1016"/>
    </location>
</feature>
<evidence type="ECO:0000313" key="17">
    <source>
        <dbReference type="Proteomes" id="UP001595075"/>
    </source>
</evidence>
<keyword evidence="9" id="KW-0902">Two-component regulatory system</keyword>
<dbReference type="InterPro" id="IPR001294">
    <property type="entry name" value="Phytochrome"/>
</dbReference>
<keyword evidence="4" id="KW-0808">Transferase</keyword>
<keyword evidence="3" id="KW-0716">Sensory transduction</keyword>
<evidence type="ECO:0000256" key="3">
    <source>
        <dbReference type="ARBA" id="ARBA00022606"/>
    </source>
</evidence>
<dbReference type="SMART" id="SM00387">
    <property type="entry name" value="HATPase_c"/>
    <property type="match status" value="1"/>
</dbReference>
<gene>
    <name evidence="16" type="ORF">VTL71DRAFT_14548</name>
</gene>
<dbReference type="InterPro" id="IPR013654">
    <property type="entry name" value="PAS_2"/>
</dbReference>
<keyword evidence="1" id="KW-0600">Photoreceptor protein</keyword>
<dbReference type="Gene3D" id="3.30.450.40">
    <property type="match status" value="1"/>
</dbReference>
<keyword evidence="17" id="KW-1185">Reference proteome</keyword>
<dbReference type="PANTHER" id="PTHR43065">
    <property type="entry name" value="SENSOR HISTIDINE KINASE"/>
    <property type="match status" value="1"/>
</dbReference>
<dbReference type="SUPFAM" id="SSF55781">
    <property type="entry name" value="GAF domain-like"/>
    <property type="match status" value="2"/>
</dbReference>
<evidence type="ECO:0000259" key="14">
    <source>
        <dbReference type="PROSITE" id="PS50109"/>
    </source>
</evidence>
<organism evidence="16 17">
    <name type="scientific">Oculimacula yallundae</name>
    <dbReference type="NCBI Taxonomy" id="86028"/>
    <lineage>
        <taxon>Eukaryota</taxon>
        <taxon>Fungi</taxon>
        <taxon>Dikarya</taxon>
        <taxon>Ascomycota</taxon>
        <taxon>Pezizomycotina</taxon>
        <taxon>Leotiomycetes</taxon>
        <taxon>Helotiales</taxon>
        <taxon>Ploettnerulaceae</taxon>
        <taxon>Oculimacula</taxon>
    </lineage>
</organism>
<dbReference type="InterPro" id="IPR003018">
    <property type="entry name" value="GAF"/>
</dbReference>
<dbReference type="Pfam" id="PF02518">
    <property type="entry name" value="HATPase_c"/>
    <property type="match status" value="1"/>
</dbReference>
<dbReference type="SMART" id="SM00388">
    <property type="entry name" value="HisKA"/>
    <property type="match status" value="1"/>
</dbReference>
<dbReference type="InterPro" id="IPR016132">
    <property type="entry name" value="Phyto_chromo_attachment"/>
</dbReference>
<dbReference type="InterPro" id="IPR003661">
    <property type="entry name" value="HisK_dim/P_dom"/>
</dbReference>
<name>A0ABR4CJB7_9HELO</name>
<evidence type="ECO:0000259" key="15">
    <source>
        <dbReference type="PROSITE" id="PS50110"/>
    </source>
</evidence>
<evidence type="ECO:0000259" key="13">
    <source>
        <dbReference type="PROSITE" id="PS50046"/>
    </source>
</evidence>
<feature type="compositionally biased region" description="Polar residues" evidence="12">
    <location>
        <begin position="984"/>
        <end position="997"/>
    </location>
</feature>
<dbReference type="PRINTS" id="PR01033">
    <property type="entry name" value="PHYTOCHROME"/>
</dbReference>
<feature type="compositionally biased region" description="Polar residues" evidence="12">
    <location>
        <begin position="103"/>
        <end position="112"/>
    </location>
</feature>
<protein>
    <recommendedName>
        <fullName evidence="18">Phytochrome</fullName>
    </recommendedName>
</protein>
<keyword evidence="5" id="KW-0547">Nucleotide-binding</keyword>
<evidence type="ECO:0000256" key="10">
    <source>
        <dbReference type="ARBA" id="ARBA00023170"/>
    </source>
</evidence>
<dbReference type="EMBL" id="JAZHXI010000007">
    <property type="protein sequence ID" value="KAL2069869.1"/>
    <property type="molecule type" value="Genomic_DNA"/>
</dbReference>
<dbReference type="InterPro" id="IPR001789">
    <property type="entry name" value="Sig_transdc_resp-reg_receiver"/>
</dbReference>
<dbReference type="SUPFAM" id="SSF55785">
    <property type="entry name" value="PYP-like sensor domain (PAS domain)"/>
    <property type="match status" value="1"/>
</dbReference>
<dbReference type="InterPro" id="IPR036890">
    <property type="entry name" value="HATPase_C_sf"/>
</dbReference>
<dbReference type="InterPro" id="IPR011006">
    <property type="entry name" value="CheY-like_superfamily"/>
</dbReference>
<feature type="domain" description="Response regulatory" evidence="15">
    <location>
        <begin position="1077"/>
        <end position="1207"/>
    </location>
</feature>
<dbReference type="InterPro" id="IPR043150">
    <property type="entry name" value="Phytochrome_PHY_sf"/>
</dbReference>
<comment type="caution">
    <text evidence="16">The sequence shown here is derived from an EMBL/GenBank/DDBJ whole genome shotgun (WGS) entry which is preliminary data.</text>
</comment>
<dbReference type="PROSITE" id="PS50109">
    <property type="entry name" value="HIS_KIN"/>
    <property type="match status" value="1"/>
</dbReference>
<dbReference type="SMART" id="SM00448">
    <property type="entry name" value="REC"/>
    <property type="match status" value="1"/>
</dbReference>